<dbReference type="RefSeq" id="WP_381525908.1">
    <property type="nucleotide sequence ID" value="NZ_JBHULN010000017.1"/>
</dbReference>
<organism evidence="1 2">
    <name type="scientific">Spirosoma soli</name>
    <dbReference type="NCBI Taxonomy" id="1770529"/>
    <lineage>
        <taxon>Bacteria</taxon>
        <taxon>Pseudomonadati</taxon>
        <taxon>Bacteroidota</taxon>
        <taxon>Cytophagia</taxon>
        <taxon>Cytophagales</taxon>
        <taxon>Cytophagaceae</taxon>
        <taxon>Spirosoma</taxon>
    </lineage>
</organism>
<accession>A0ABW5MA88</accession>
<name>A0ABW5MA88_9BACT</name>
<proteinExistence type="predicted"/>
<reference evidence="2" key="1">
    <citation type="journal article" date="2019" name="Int. J. Syst. Evol. Microbiol.">
        <title>The Global Catalogue of Microorganisms (GCM) 10K type strain sequencing project: providing services to taxonomists for standard genome sequencing and annotation.</title>
        <authorList>
            <consortium name="The Broad Institute Genomics Platform"/>
            <consortium name="The Broad Institute Genome Sequencing Center for Infectious Disease"/>
            <person name="Wu L."/>
            <person name="Ma J."/>
        </authorList>
    </citation>
    <scope>NUCLEOTIDE SEQUENCE [LARGE SCALE GENOMIC DNA]</scope>
    <source>
        <strain evidence="2">KCTC 42805</strain>
    </source>
</reference>
<evidence type="ECO:0000313" key="1">
    <source>
        <dbReference type="EMBL" id="MFD2573311.1"/>
    </source>
</evidence>
<keyword evidence="2" id="KW-1185">Reference proteome</keyword>
<evidence type="ECO:0000313" key="2">
    <source>
        <dbReference type="Proteomes" id="UP001597469"/>
    </source>
</evidence>
<protein>
    <submittedName>
        <fullName evidence="1">Uncharacterized protein</fullName>
    </submittedName>
</protein>
<gene>
    <name evidence="1" type="ORF">ACFSUS_21900</name>
</gene>
<dbReference type="EMBL" id="JBHULN010000017">
    <property type="protein sequence ID" value="MFD2573311.1"/>
    <property type="molecule type" value="Genomic_DNA"/>
</dbReference>
<dbReference type="Proteomes" id="UP001597469">
    <property type="component" value="Unassembled WGS sequence"/>
</dbReference>
<comment type="caution">
    <text evidence="1">The sequence shown here is derived from an EMBL/GenBank/DDBJ whole genome shotgun (WGS) entry which is preliminary data.</text>
</comment>
<sequence length="502" mass="57305">MFIETQVLPIHSCVEPITDLAERFFELNAEQCDDFRRVLQSHINRLNDSLYVFVEGPYVDRVYRDSYYHYFSTKLGSYPKHCLRLSFFSTKIDGGSFRGSVDKNSLQKHYLGFVVLRPTIPQVIGRSVLSPHALKNRNLNICVTDVPVTVNAIKLTATGFPHSSQDTETITCAETTVWALMEYFGHRYANYRPVLPSEIISVLRSQSYERQWPSKGLAVDQISFALRELGFATRIYSKQAHGSDFYELLSCYVESGIPIAVTIDNHDGIAHALLCIGREPINASQVPTTPPRVLGRSIRIVDNDRIARNFVFIDDNMPAYVKADLTLPAANYPNEDWQRCEIDYFIVPLYGKVYLEAFEAKRLVENFLVVGPYPLPEGYELFLRFYLTSSRSYKEYVATQAGMQSELQTLILGMALPKFIWVAELSTNELIEHSQANGVIILDATEANVLYYKPMVFAAYQNKLFTFAEENTNATRIQAINFELTTFSIYENNLKPFSDQPY</sequence>